<name>A0A061QLL7_CUPSA</name>
<dbReference type="InterPro" id="IPR032473">
    <property type="entry name" value="Argonaute_Mid_dom"/>
</dbReference>
<dbReference type="EMBL" id="GBFC01000067">
    <property type="protein sequence ID" value="JAC59271.1"/>
    <property type="molecule type" value="mRNA"/>
</dbReference>
<evidence type="ECO:0000313" key="5">
    <source>
        <dbReference type="EMBL" id="JAC59271.1"/>
    </source>
</evidence>
<dbReference type="InterPro" id="IPR003100">
    <property type="entry name" value="PAZ_dom"/>
</dbReference>
<dbReference type="Pfam" id="PF08699">
    <property type="entry name" value="ArgoL1"/>
    <property type="match status" value="1"/>
</dbReference>
<accession>A0A061QLL7</accession>
<organism evidence="5">
    <name type="scientific">Cupiennius salei</name>
    <name type="common">American wandering spider</name>
    <dbReference type="NCBI Taxonomy" id="6928"/>
    <lineage>
        <taxon>Eukaryota</taxon>
        <taxon>Metazoa</taxon>
        <taxon>Ecdysozoa</taxon>
        <taxon>Arthropoda</taxon>
        <taxon>Chelicerata</taxon>
        <taxon>Arachnida</taxon>
        <taxon>Araneae</taxon>
        <taxon>Araneomorphae</taxon>
        <taxon>Entelegynae</taxon>
        <taxon>Lycosoidea</taxon>
        <taxon>Ctenidae</taxon>
        <taxon>Cupiennius</taxon>
    </lineage>
</organism>
<dbReference type="InterPro" id="IPR014811">
    <property type="entry name" value="ArgoL1"/>
</dbReference>
<evidence type="ECO:0000256" key="1">
    <source>
        <dbReference type="RuleBase" id="RU361178"/>
    </source>
</evidence>
<dbReference type="CDD" id="cd04657">
    <property type="entry name" value="Piwi_ago-like"/>
    <property type="match status" value="1"/>
</dbReference>
<dbReference type="SMART" id="SM00950">
    <property type="entry name" value="Piwi"/>
    <property type="match status" value="1"/>
</dbReference>
<evidence type="ECO:0000259" key="4">
    <source>
        <dbReference type="PROSITE" id="PS50822"/>
    </source>
</evidence>
<feature type="compositionally biased region" description="Basic and acidic residues" evidence="2">
    <location>
        <begin position="61"/>
        <end position="85"/>
    </location>
</feature>
<evidence type="ECO:0000256" key="2">
    <source>
        <dbReference type="SAM" id="MobiDB-lite"/>
    </source>
</evidence>
<dbReference type="CDD" id="cd02846">
    <property type="entry name" value="PAZ_argonaute_like"/>
    <property type="match status" value="1"/>
</dbReference>
<proteinExistence type="evidence at transcript level"/>
<evidence type="ECO:0000259" key="3">
    <source>
        <dbReference type="PROSITE" id="PS50821"/>
    </source>
</evidence>
<dbReference type="InterPro" id="IPR036397">
    <property type="entry name" value="RNaseH_sf"/>
</dbReference>
<protein>
    <submittedName>
        <fullName evidence="5">Putative argonaute</fullName>
    </submittedName>
</protein>
<reference evidence="5" key="1">
    <citation type="submission" date="2014-05" db="EMBL/GenBank/DDBJ databases">
        <title>Assembled transcriptome sequences from leg hypodermis of the spider Cupiennius salei.</title>
        <authorList>
            <person name="French A.S."/>
            <person name="Li A.W."/>
            <person name="Meisner S."/>
            <person name="Torkkeli P.H."/>
        </authorList>
    </citation>
    <scope>NUCLEOTIDE SEQUENCE</scope>
    <source>
        <tissue evidence="5">Leg</tissue>
    </source>
</reference>
<sequence length="985" mass="111354">MLPRRGRGRGTVLPPSSGVGRGRGRGQSSSRRQQFEDPEVGAGQPQTSQSHSQRTWPQRPPIEEHETSAQHTYHEVAKTRGKTSERNVNPEELGLQFKRKVAVSPAGLPTRPGEGTLGKRIRLLSNCFPIKFPSGNVYHYDVSIVQKRRNPENEDENTTNRAARDHKYRCLSTKQNRHVVELMLSTNPIFDGSYAAYDGKKNLYTRDLLRAHFPVKCEVVLPDEDAENPGGPQANLRQTAFEVEIKPVNKTETNSCAVSLDSLHSLYEKRAHSVPQETIMALETILRHGPCLRFTPIGRSFFFPPGPQDLHPLGGGLEIWFGFHQSIRLGQWDPVVNIDTSATTFYQKRPVLEFMAECLNKTVGDLRRRVLSNIDIRVINNKLKNLRIEVNHLGTYRRKYRIFKLLKDNAHRLKFDMEDNGRTVTTTVATYFRERYRRNLDFPNLPCLQVHPENKKRYLPVEVCDILAGQHCKKNLDARQKAEMIKFTSAPPKERFAKIRGIATQEDMNSDRLVRGFGMEVSRVPLSLEGRVLDSPSLVYKDDARVTPKDGSWNMRQRKFLRGAHIESWVLLSFANISRRDLQRFSELLVTTGRDMDISINDPQFVDIIDPTRCDVRRELSEMKTKYNATLAVIVVPASEKLLYGKIKKAAETTVGLVTQCIKEGNVVNPKKCTPQLVGNLCLKINSKMGGENHSLFRGEILPIMCKPVIVIGADVNHPGPSRGIKPSLAACVGSLDSRFSRYAVSIRAQQNVDENRKSLEIIVDLKAMVLELMKTFYQHTRGKKPEKIIFFRDGVSEGQFEQVRNREVSAVRSACRTLQKDYEPGITFLVVQKRHHVRFMPENPREGVGAMQNVPPGTTVDTAVTHPVNFDYYLCSHYGLKGTSRPSHYTVLEDDNEFGADEIQKLTYQLCHTYARCTRSISLPVPVAYADLAASRARVHLESAMEESTSSSDTSDGDGAQILPESVIDAIRVDPLLIKSMYFV</sequence>
<dbReference type="Gene3D" id="3.30.420.10">
    <property type="entry name" value="Ribonuclease H-like superfamily/Ribonuclease H"/>
    <property type="match status" value="1"/>
</dbReference>
<dbReference type="AlphaFoldDB" id="A0A061QLL7"/>
<dbReference type="GO" id="GO:0034587">
    <property type="term" value="P:piRNA processing"/>
    <property type="evidence" value="ECO:0007669"/>
    <property type="project" value="UniProtKB-ARBA"/>
</dbReference>
<dbReference type="SUPFAM" id="SSF101690">
    <property type="entry name" value="PAZ domain"/>
    <property type="match status" value="1"/>
</dbReference>
<feature type="domain" description="Piwi" evidence="4">
    <location>
        <begin position="631"/>
        <end position="943"/>
    </location>
</feature>
<dbReference type="PROSITE" id="PS50821">
    <property type="entry name" value="PAZ"/>
    <property type="match status" value="1"/>
</dbReference>
<dbReference type="Pfam" id="PF16487">
    <property type="entry name" value="ArgoMid"/>
    <property type="match status" value="1"/>
</dbReference>
<dbReference type="GO" id="GO:0003723">
    <property type="term" value="F:RNA binding"/>
    <property type="evidence" value="ECO:0007669"/>
    <property type="project" value="InterPro"/>
</dbReference>
<comment type="similarity">
    <text evidence="1">Belongs to the argonaute family.</text>
</comment>
<dbReference type="Pfam" id="PF02170">
    <property type="entry name" value="PAZ"/>
    <property type="match status" value="1"/>
</dbReference>
<dbReference type="InterPro" id="IPR003165">
    <property type="entry name" value="Piwi"/>
</dbReference>
<dbReference type="InterPro" id="IPR012337">
    <property type="entry name" value="RNaseH-like_sf"/>
</dbReference>
<dbReference type="PROSITE" id="PS50822">
    <property type="entry name" value="PIWI"/>
    <property type="match status" value="1"/>
</dbReference>
<dbReference type="Pfam" id="PF16486">
    <property type="entry name" value="ArgoN"/>
    <property type="match status" value="1"/>
</dbReference>
<dbReference type="Gene3D" id="2.170.260.10">
    <property type="entry name" value="paz domain"/>
    <property type="match status" value="1"/>
</dbReference>
<dbReference type="SMART" id="SM01163">
    <property type="entry name" value="DUF1785"/>
    <property type="match status" value="1"/>
</dbReference>
<dbReference type="SUPFAM" id="SSF53098">
    <property type="entry name" value="Ribonuclease H-like"/>
    <property type="match status" value="1"/>
</dbReference>
<feature type="region of interest" description="Disordered" evidence="2">
    <location>
        <begin position="1"/>
        <end position="85"/>
    </location>
</feature>
<dbReference type="PANTHER" id="PTHR22891">
    <property type="entry name" value="EUKARYOTIC TRANSLATION INITIATION FACTOR 2C"/>
    <property type="match status" value="1"/>
</dbReference>
<dbReference type="Gene3D" id="3.40.50.2300">
    <property type="match status" value="1"/>
</dbReference>
<dbReference type="InterPro" id="IPR045246">
    <property type="entry name" value="Piwi_ago-like"/>
</dbReference>
<dbReference type="InterPro" id="IPR032474">
    <property type="entry name" value="Argonaute_N"/>
</dbReference>
<feature type="domain" description="PAZ" evidence="3">
    <location>
        <begin position="350"/>
        <end position="468"/>
    </location>
</feature>
<dbReference type="SMART" id="SM00949">
    <property type="entry name" value="PAZ"/>
    <property type="match status" value="1"/>
</dbReference>
<dbReference type="Pfam" id="PF02171">
    <property type="entry name" value="Piwi"/>
    <property type="match status" value="1"/>
</dbReference>
<gene>
    <name evidence="5" type="primary">CSH_0410</name>
</gene>
<dbReference type="InterPro" id="IPR036085">
    <property type="entry name" value="PAZ_dom_sf"/>
</dbReference>
<feature type="compositionally biased region" description="Polar residues" evidence="2">
    <location>
        <begin position="44"/>
        <end position="56"/>
    </location>
</feature>